<dbReference type="InterPro" id="IPR008160">
    <property type="entry name" value="Collagen"/>
</dbReference>
<reference evidence="2 3" key="1">
    <citation type="journal article" date="2021" name="Sci. Rep.">
        <title>The distribution of antibiotic resistance genes in chicken gut microbiota commensals.</title>
        <authorList>
            <person name="Juricova H."/>
            <person name="Matiasovicova J."/>
            <person name="Kubasova T."/>
            <person name="Cejkova D."/>
            <person name="Rychlik I."/>
        </authorList>
    </citation>
    <scope>NUCLEOTIDE SEQUENCE [LARGE SCALE GENOMIC DNA]</scope>
    <source>
        <strain evidence="2 3">An770</strain>
    </source>
</reference>
<dbReference type="Proteomes" id="UP000775686">
    <property type="component" value="Unassembled WGS sequence"/>
</dbReference>
<feature type="compositionally biased region" description="Low complexity" evidence="1">
    <location>
        <begin position="54"/>
        <end position="92"/>
    </location>
</feature>
<dbReference type="EMBL" id="JACJKH010000004">
    <property type="protein sequence ID" value="MBM6743284.1"/>
    <property type="molecule type" value="Genomic_DNA"/>
</dbReference>
<accession>A0ABS2EEA8</accession>
<gene>
    <name evidence="2" type="ORF">H6A32_03030</name>
</gene>
<organism evidence="2 3">
    <name type="scientific">Drancourtella massiliensis</name>
    <dbReference type="NCBI Taxonomy" id="1632013"/>
    <lineage>
        <taxon>Bacteria</taxon>
        <taxon>Bacillati</taxon>
        <taxon>Bacillota</taxon>
        <taxon>Clostridia</taxon>
        <taxon>Eubacteriales</taxon>
        <taxon>Oscillospiraceae</taxon>
        <taxon>Drancourtella</taxon>
    </lineage>
</organism>
<feature type="region of interest" description="Disordered" evidence="1">
    <location>
        <begin position="54"/>
        <end position="104"/>
    </location>
</feature>
<protein>
    <recommendedName>
        <fullName evidence="4">Collagen-like protein</fullName>
    </recommendedName>
</protein>
<evidence type="ECO:0008006" key="4">
    <source>
        <dbReference type="Google" id="ProtNLM"/>
    </source>
</evidence>
<name>A0ABS2EEA8_9FIRM</name>
<evidence type="ECO:0000256" key="1">
    <source>
        <dbReference type="SAM" id="MobiDB-lite"/>
    </source>
</evidence>
<evidence type="ECO:0000313" key="2">
    <source>
        <dbReference type="EMBL" id="MBM6743284.1"/>
    </source>
</evidence>
<dbReference type="Pfam" id="PF01391">
    <property type="entry name" value="Collagen"/>
    <property type="match status" value="1"/>
</dbReference>
<evidence type="ECO:0000313" key="3">
    <source>
        <dbReference type="Proteomes" id="UP000775686"/>
    </source>
</evidence>
<comment type="caution">
    <text evidence="2">The sequence shown here is derived from an EMBL/GenBank/DDBJ whole genome shotgun (WGS) entry which is preliminary data.</text>
</comment>
<sequence length="104" mass="10238">MFTFLPFAASRISLERTVASPISTCTVEPAEVPLISCTTESTVSAGISVPGFDGSSGLEGSSGLDGSSGSTGFSGSVGSSGSTGFSGSDGSVAVFSPYPRNVRS</sequence>
<keyword evidence="3" id="KW-1185">Reference proteome</keyword>
<proteinExistence type="predicted"/>